<feature type="region of interest" description="Disordered" evidence="4">
    <location>
        <begin position="365"/>
        <end position="474"/>
    </location>
</feature>
<dbReference type="PANTHER" id="PTHR15911:SF6">
    <property type="entry name" value="WW DOMAIN-CONTAINING ADAPTER PROTEIN WITH COILED-COIL"/>
    <property type="match status" value="1"/>
</dbReference>
<feature type="compositionally biased region" description="Polar residues" evidence="4">
    <location>
        <begin position="655"/>
        <end position="676"/>
    </location>
</feature>
<feature type="compositionally biased region" description="Basic and acidic residues" evidence="4">
    <location>
        <begin position="678"/>
        <end position="691"/>
    </location>
</feature>
<feature type="compositionally biased region" description="Low complexity" evidence="4">
    <location>
        <begin position="548"/>
        <end position="563"/>
    </location>
</feature>
<dbReference type="SMART" id="SM00456">
    <property type="entry name" value="WW"/>
    <property type="match status" value="1"/>
</dbReference>
<feature type="compositionally biased region" description="Polar residues" evidence="4">
    <location>
        <begin position="434"/>
        <end position="444"/>
    </location>
</feature>
<comment type="subcellular location">
    <subcellularLocation>
        <location evidence="1">Nucleus</location>
    </subcellularLocation>
</comment>
<feature type="region of interest" description="Disordered" evidence="4">
    <location>
        <begin position="502"/>
        <end position="563"/>
    </location>
</feature>
<dbReference type="Gene3D" id="2.20.70.10">
    <property type="match status" value="1"/>
</dbReference>
<dbReference type="Proteomes" id="UP000243686">
    <property type="component" value="Unassembled WGS sequence"/>
</dbReference>
<keyword evidence="7" id="KW-1185">Reference proteome</keyword>
<dbReference type="GO" id="GO:1904263">
    <property type="term" value="P:positive regulation of TORC1 signaling"/>
    <property type="evidence" value="ECO:0007669"/>
    <property type="project" value="TreeGrafter"/>
</dbReference>
<dbReference type="PROSITE" id="PS01159">
    <property type="entry name" value="WW_DOMAIN_1"/>
    <property type="match status" value="1"/>
</dbReference>
<proteinExistence type="predicted"/>
<evidence type="ECO:0000256" key="3">
    <source>
        <dbReference type="ARBA" id="ARBA00023242"/>
    </source>
</evidence>
<gene>
    <name evidence="6" type="ORF">X801_01865</name>
</gene>
<dbReference type="GO" id="GO:0003682">
    <property type="term" value="F:chromatin binding"/>
    <property type="evidence" value="ECO:0007669"/>
    <property type="project" value="TreeGrafter"/>
</dbReference>
<dbReference type="GO" id="GO:0005634">
    <property type="term" value="C:nucleus"/>
    <property type="evidence" value="ECO:0007669"/>
    <property type="project" value="UniProtKB-SubCell"/>
</dbReference>
<dbReference type="GO" id="GO:0000993">
    <property type="term" value="F:RNA polymerase II complex binding"/>
    <property type="evidence" value="ECO:0007669"/>
    <property type="project" value="TreeGrafter"/>
</dbReference>
<sequence>MLVEHRLVHLNPNNLHQTSLLLTEEFYRQSKFSSCNPGALVLRMEGNQCNRTFKPYLVYTGYSGHSSDSVNHRAKRMGAARGRSESGFPSANHHRPQKNAIRVCGDWSEQLSSKGKIYFYNCITEVSQWQKPPEWKLPDMDQDELLRLLGSREQGDGKNLKRPRVSASASTNSKEEGYDVRVSPKRSKYLTDVRPKSQTAARKVSPNSLPDAAHCASDITDRASSQRPHSNPRLSPRRNRRFPILISSFVADDRRVCPTLPNRRHAPSNGPLRLHPNDDMDISPNSSPMSGCSGSSRSALNNQSPHFSKCGRVDYGRSHAPRAVYDPLRTRGLEVYSSNSTHSEKPPAGSLRHLVDAIRASIGGLLSHSPTSSTRAAERESPGTDRVDYVSRPAYPGTRELLYPQDSRHPPSPHGSVDRQKRDRQFWSPKRIVNDSSSSFGSQTEENRTCPRPDGPSHLLSDPSQEQHRLGIQNKDVPGLVSTLTTLVSLIGSAKYHGIPSSQVQNTPTSTSVLSTSLPLQRTPTSYHVPTPQRRYPTVSPVMPSPLTPSMQTSTSSSGGSCASTLAQSLLKSNLPPQQMDDLLSSLESFAHQARYRSSKPPTIEYYQPSRSQPRTDERYDPVVVHTDYSDRSSDSPNVSTQSYRGIVPRPNQLDDVSNCSTCPTENRPSLHSPSESGCHRRFSDSVHDDGSCQAAAKPDCMQDLPPNRDTLHSPTATTPNLLPGSSLCASTSGATGLGGAALNRSNDLQSSSPDEQPPDDECLSKITRILGSPTTQSFVDPASVTKFTDKAVERLEQEALVESRKFEKLQSVLYGELSAESKKLRALVRISEAKLAIHREKQTSLQELMDAIETRKQLPNLSFSDDVI</sequence>
<organism evidence="6 7">
    <name type="scientific">Opisthorchis viverrini</name>
    <name type="common">Southeast Asian liver fluke</name>
    <dbReference type="NCBI Taxonomy" id="6198"/>
    <lineage>
        <taxon>Eukaryota</taxon>
        <taxon>Metazoa</taxon>
        <taxon>Spiralia</taxon>
        <taxon>Lophotrochozoa</taxon>
        <taxon>Platyhelminthes</taxon>
        <taxon>Trematoda</taxon>
        <taxon>Digenea</taxon>
        <taxon>Opisthorchiida</taxon>
        <taxon>Opisthorchiata</taxon>
        <taxon>Opisthorchiidae</taxon>
        <taxon>Opisthorchis</taxon>
    </lineage>
</organism>
<evidence type="ECO:0000313" key="7">
    <source>
        <dbReference type="Proteomes" id="UP000243686"/>
    </source>
</evidence>
<evidence type="ECO:0000313" key="6">
    <source>
        <dbReference type="EMBL" id="OON22234.1"/>
    </source>
</evidence>
<dbReference type="PROSITE" id="PS50020">
    <property type="entry name" value="WW_DOMAIN_2"/>
    <property type="match status" value="1"/>
</dbReference>
<dbReference type="CDD" id="cd00201">
    <property type="entry name" value="WW"/>
    <property type="match status" value="1"/>
</dbReference>
<feature type="compositionally biased region" description="Low complexity" evidence="4">
    <location>
        <begin position="507"/>
        <end position="520"/>
    </location>
</feature>
<evidence type="ECO:0000256" key="2">
    <source>
        <dbReference type="ARBA" id="ARBA00022853"/>
    </source>
</evidence>
<feature type="compositionally biased region" description="Polar residues" evidence="4">
    <location>
        <begin position="635"/>
        <end position="644"/>
    </location>
</feature>
<dbReference type="InterPro" id="IPR001202">
    <property type="entry name" value="WW_dom"/>
</dbReference>
<name>A0A1S8X693_OPIVI</name>
<dbReference type="PANTHER" id="PTHR15911">
    <property type="entry name" value="WW DOMAIN-CONTAINING ADAPTER PROTEIN WITH COILED-COIL"/>
    <property type="match status" value="1"/>
</dbReference>
<feature type="region of interest" description="Disordered" evidence="4">
    <location>
        <begin position="595"/>
        <end position="761"/>
    </location>
</feature>
<dbReference type="InterPro" id="IPR036020">
    <property type="entry name" value="WW_dom_sf"/>
</dbReference>
<dbReference type="InterPro" id="IPR038867">
    <property type="entry name" value="WAC"/>
</dbReference>
<feature type="compositionally biased region" description="Low complexity" evidence="4">
    <location>
        <begin position="283"/>
        <end position="298"/>
    </location>
</feature>
<feature type="compositionally biased region" description="Polar residues" evidence="4">
    <location>
        <begin position="196"/>
        <end position="208"/>
    </location>
</feature>
<feature type="region of interest" description="Disordered" evidence="4">
    <location>
        <begin position="151"/>
        <end position="239"/>
    </location>
</feature>
<dbReference type="EMBL" id="KV891840">
    <property type="protein sequence ID" value="OON22234.1"/>
    <property type="molecule type" value="Genomic_DNA"/>
</dbReference>
<dbReference type="GO" id="GO:0006325">
    <property type="term" value="P:chromatin organization"/>
    <property type="evidence" value="ECO:0007669"/>
    <property type="project" value="UniProtKB-KW"/>
</dbReference>
<evidence type="ECO:0000256" key="1">
    <source>
        <dbReference type="ARBA" id="ARBA00004123"/>
    </source>
</evidence>
<feature type="compositionally biased region" description="Basic and acidic residues" evidence="4">
    <location>
        <begin position="416"/>
        <end position="425"/>
    </location>
</feature>
<evidence type="ECO:0000256" key="4">
    <source>
        <dbReference type="SAM" id="MobiDB-lite"/>
    </source>
</evidence>
<feature type="compositionally biased region" description="Basic and acidic residues" evidence="4">
    <location>
        <begin position="376"/>
        <end position="389"/>
    </location>
</feature>
<feature type="domain" description="WW" evidence="5">
    <location>
        <begin position="107"/>
        <end position="134"/>
    </location>
</feature>
<dbReference type="GO" id="GO:0010506">
    <property type="term" value="P:regulation of autophagy"/>
    <property type="evidence" value="ECO:0007669"/>
    <property type="project" value="TreeGrafter"/>
</dbReference>
<keyword evidence="2" id="KW-0156">Chromatin regulator</keyword>
<accession>A0A1S8X693</accession>
<feature type="compositionally biased region" description="Polar residues" evidence="4">
    <location>
        <begin position="744"/>
        <end position="755"/>
    </location>
</feature>
<dbReference type="Pfam" id="PF00397">
    <property type="entry name" value="WW"/>
    <property type="match status" value="1"/>
</dbReference>
<dbReference type="AlphaFoldDB" id="A0A1S8X693"/>
<feature type="region of interest" description="Disordered" evidence="4">
    <location>
        <begin position="260"/>
        <end position="302"/>
    </location>
</feature>
<protein>
    <submittedName>
        <fullName evidence="6">WW domain protein</fullName>
    </submittedName>
</protein>
<evidence type="ECO:0000259" key="5">
    <source>
        <dbReference type="PROSITE" id="PS50020"/>
    </source>
</evidence>
<dbReference type="SUPFAM" id="SSF51045">
    <property type="entry name" value="WW domain"/>
    <property type="match status" value="1"/>
</dbReference>
<reference evidence="6 7" key="1">
    <citation type="submission" date="2015-03" db="EMBL/GenBank/DDBJ databases">
        <title>Draft genome of the nematode, Opisthorchis viverrini.</title>
        <authorList>
            <person name="Mitreva M."/>
        </authorList>
    </citation>
    <scope>NUCLEOTIDE SEQUENCE [LARGE SCALE GENOMIC DNA]</scope>
    <source>
        <strain evidence="6">Khon Kaen</strain>
    </source>
</reference>
<keyword evidence="3" id="KW-0539">Nucleus</keyword>